<evidence type="ECO:0000313" key="3">
    <source>
        <dbReference type="Proteomes" id="UP001458880"/>
    </source>
</evidence>
<sequence>MFRREVDPPHPATRLGGSAMFRREVDPPHPATRLGGDDSPFESYLETSAKSKNYIFFCWQQRKDSSIGVTPVPNSGPLSPWQPSALAARIETSRVRVTTLQCTYASWYTPGRTPDTIR</sequence>
<keyword evidence="3" id="KW-1185">Reference proteome</keyword>
<dbReference type="EMBL" id="JASPKY010000009">
    <property type="protein sequence ID" value="KAK9754093.1"/>
    <property type="molecule type" value="Genomic_DNA"/>
</dbReference>
<protein>
    <submittedName>
        <fullName evidence="2">Uncharacterized protein</fullName>
    </submittedName>
</protein>
<dbReference type="Proteomes" id="UP001458880">
    <property type="component" value="Unassembled WGS sequence"/>
</dbReference>
<dbReference type="AlphaFoldDB" id="A0AAW1N4F6"/>
<feature type="region of interest" description="Disordered" evidence="1">
    <location>
        <begin position="1"/>
        <end position="39"/>
    </location>
</feature>
<comment type="caution">
    <text evidence="2">The sequence shown here is derived from an EMBL/GenBank/DDBJ whole genome shotgun (WGS) entry which is preliminary data.</text>
</comment>
<reference evidence="2 3" key="1">
    <citation type="journal article" date="2024" name="BMC Genomics">
        <title>De novo assembly and annotation of Popillia japonica's genome with initial clues to its potential as an invasive pest.</title>
        <authorList>
            <person name="Cucini C."/>
            <person name="Boschi S."/>
            <person name="Funari R."/>
            <person name="Cardaioli E."/>
            <person name="Iannotti N."/>
            <person name="Marturano G."/>
            <person name="Paoli F."/>
            <person name="Bruttini M."/>
            <person name="Carapelli A."/>
            <person name="Frati F."/>
            <person name="Nardi F."/>
        </authorList>
    </citation>
    <scope>NUCLEOTIDE SEQUENCE [LARGE SCALE GENOMIC DNA]</scope>
    <source>
        <strain evidence="2">DMR45628</strain>
    </source>
</reference>
<name>A0AAW1N4F6_POPJA</name>
<accession>A0AAW1N4F6</accession>
<organism evidence="2 3">
    <name type="scientific">Popillia japonica</name>
    <name type="common">Japanese beetle</name>
    <dbReference type="NCBI Taxonomy" id="7064"/>
    <lineage>
        <taxon>Eukaryota</taxon>
        <taxon>Metazoa</taxon>
        <taxon>Ecdysozoa</taxon>
        <taxon>Arthropoda</taxon>
        <taxon>Hexapoda</taxon>
        <taxon>Insecta</taxon>
        <taxon>Pterygota</taxon>
        <taxon>Neoptera</taxon>
        <taxon>Endopterygota</taxon>
        <taxon>Coleoptera</taxon>
        <taxon>Polyphaga</taxon>
        <taxon>Scarabaeiformia</taxon>
        <taxon>Scarabaeidae</taxon>
        <taxon>Rutelinae</taxon>
        <taxon>Popillia</taxon>
    </lineage>
</organism>
<gene>
    <name evidence="2" type="ORF">QE152_g1411</name>
</gene>
<evidence type="ECO:0000256" key="1">
    <source>
        <dbReference type="SAM" id="MobiDB-lite"/>
    </source>
</evidence>
<evidence type="ECO:0000313" key="2">
    <source>
        <dbReference type="EMBL" id="KAK9754093.1"/>
    </source>
</evidence>
<proteinExistence type="predicted"/>